<reference evidence="1 2" key="2">
    <citation type="journal article" date="2022" name="Mol. Ecol. Resour.">
        <title>The genomes of chicory, endive, great burdock and yacon provide insights into Asteraceae paleo-polyploidization history and plant inulin production.</title>
        <authorList>
            <person name="Fan W."/>
            <person name="Wang S."/>
            <person name="Wang H."/>
            <person name="Wang A."/>
            <person name="Jiang F."/>
            <person name="Liu H."/>
            <person name="Zhao H."/>
            <person name="Xu D."/>
            <person name="Zhang Y."/>
        </authorList>
    </citation>
    <scope>NUCLEOTIDE SEQUENCE [LARGE SCALE GENOMIC DNA]</scope>
    <source>
        <strain evidence="2">cv. Yunnan</strain>
        <tissue evidence="1">Leaves</tissue>
    </source>
</reference>
<accession>A0ACB9FUH1</accession>
<sequence length="95" mass="10849">MGFCVPIEEDNQGNQQKSGKNVLEVSDDSSDDEDVSFFTTVVTDRLRFPMQFVKTTGIEENMILKVKFENLPVSELIVGSEKNSAYKRYKLIGWH</sequence>
<evidence type="ECO:0000313" key="1">
    <source>
        <dbReference type="EMBL" id="KAI3774787.1"/>
    </source>
</evidence>
<gene>
    <name evidence="1" type="ORF">L1987_49349</name>
</gene>
<keyword evidence="2" id="KW-1185">Reference proteome</keyword>
<comment type="caution">
    <text evidence="1">The sequence shown here is derived from an EMBL/GenBank/DDBJ whole genome shotgun (WGS) entry which is preliminary data.</text>
</comment>
<organism evidence="1 2">
    <name type="scientific">Smallanthus sonchifolius</name>
    <dbReference type="NCBI Taxonomy" id="185202"/>
    <lineage>
        <taxon>Eukaryota</taxon>
        <taxon>Viridiplantae</taxon>
        <taxon>Streptophyta</taxon>
        <taxon>Embryophyta</taxon>
        <taxon>Tracheophyta</taxon>
        <taxon>Spermatophyta</taxon>
        <taxon>Magnoliopsida</taxon>
        <taxon>eudicotyledons</taxon>
        <taxon>Gunneridae</taxon>
        <taxon>Pentapetalae</taxon>
        <taxon>asterids</taxon>
        <taxon>campanulids</taxon>
        <taxon>Asterales</taxon>
        <taxon>Asteraceae</taxon>
        <taxon>Asteroideae</taxon>
        <taxon>Heliantheae alliance</taxon>
        <taxon>Millerieae</taxon>
        <taxon>Smallanthus</taxon>
    </lineage>
</organism>
<protein>
    <submittedName>
        <fullName evidence="1">Uncharacterized protein</fullName>
    </submittedName>
</protein>
<dbReference type="Proteomes" id="UP001056120">
    <property type="component" value="Linkage Group LG16"/>
</dbReference>
<reference evidence="2" key="1">
    <citation type="journal article" date="2022" name="Mol. Ecol. Resour.">
        <title>The genomes of chicory, endive, great burdock and yacon provide insights into Asteraceae palaeo-polyploidization history and plant inulin production.</title>
        <authorList>
            <person name="Fan W."/>
            <person name="Wang S."/>
            <person name="Wang H."/>
            <person name="Wang A."/>
            <person name="Jiang F."/>
            <person name="Liu H."/>
            <person name="Zhao H."/>
            <person name="Xu D."/>
            <person name="Zhang Y."/>
        </authorList>
    </citation>
    <scope>NUCLEOTIDE SEQUENCE [LARGE SCALE GENOMIC DNA]</scope>
    <source>
        <strain evidence="2">cv. Yunnan</strain>
    </source>
</reference>
<dbReference type="EMBL" id="CM042033">
    <property type="protein sequence ID" value="KAI3774787.1"/>
    <property type="molecule type" value="Genomic_DNA"/>
</dbReference>
<evidence type="ECO:0000313" key="2">
    <source>
        <dbReference type="Proteomes" id="UP001056120"/>
    </source>
</evidence>
<name>A0ACB9FUH1_9ASTR</name>
<proteinExistence type="predicted"/>